<evidence type="ECO:0000256" key="2">
    <source>
        <dbReference type="ARBA" id="ARBA00022692"/>
    </source>
</evidence>
<gene>
    <name evidence="11" type="ORF">AMECASPLE_036618</name>
</gene>
<evidence type="ECO:0000256" key="6">
    <source>
        <dbReference type="ARBA" id="ARBA00023157"/>
    </source>
</evidence>
<accession>A0ABV0Z6K8</accession>
<dbReference type="SUPFAM" id="SSF48726">
    <property type="entry name" value="Immunoglobulin"/>
    <property type="match status" value="1"/>
</dbReference>
<feature type="domain" description="Immunoglobulin V-set" evidence="10">
    <location>
        <begin position="7"/>
        <end position="59"/>
    </location>
</feature>
<dbReference type="Pfam" id="PF07686">
    <property type="entry name" value="V-set"/>
    <property type="match status" value="1"/>
</dbReference>
<proteinExistence type="predicted"/>
<keyword evidence="4 9" id="KW-1133">Transmembrane helix</keyword>
<evidence type="ECO:0000256" key="8">
    <source>
        <dbReference type="ARBA" id="ARBA00023319"/>
    </source>
</evidence>
<evidence type="ECO:0000256" key="9">
    <source>
        <dbReference type="SAM" id="Phobius"/>
    </source>
</evidence>
<evidence type="ECO:0000313" key="12">
    <source>
        <dbReference type="Proteomes" id="UP001469553"/>
    </source>
</evidence>
<dbReference type="InterPro" id="IPR013783">
    <property type="entry name" value="Ig-like_fold"/>
</dbReference>
<reference evidence="11 12" key="1">
    <citation type="submission" date="2021-06" db="EMBL/GenBank/DDBJ databases">
        <authorList>
            <person name="Palmer J.M."/>
        </authorList>
    </citation>
    <scope>NUCLEOTIDE SEQUENCE [LARGE SCALE GENOMIC DNA]</scope>
    <source>
        <strain evidence="11 12">AS_MEX2019</strain>
        <tissue evidence="11">Muscle</tissue>
    </source>
</reference>
<dbReference type="InterPro" id="IPR013106">
    <property type="entry name" value="Ig_V-set"/>
</dbReference>
<keyword evidence="7" id="KW-0325">Glycoprotein</keyword>
<keyword evidence="3" id="KW-0732">Signal</keyword>
<name>A0ABV0Z6K8_9TELE</name>
<dbReference type="PANTHER" id="PTHR13869">
    <property type="entry name" value="MYELIN P0 RELATED"/>
    <property type="match status" value="1"/>
</dbReference>
<evidence type="ECO:0000313" key="11">
    <source>
        <dbReference type="EMBL" id="MEQ2301492.1"/>
    </source>
</evidence>
<evidence type="ECO:0000256" key="4">
    <source>
        <dbReference type="ARBA" id="ARBA00022989"/>
    </source>
</evidence>
<dbReference type="EMBL" id="JAHRIP010052887">
    <property type="protein sequence ID" value="MEQ2301492.1"/>
    <property type="molecule type" value="Genomic_DNA"/>
</dbReference>
<evidence type="ECO:0000256" key="1">
    <source>
        <dbReference type="ARBA" id="ARBA00004479"/>
    </source>
</evidence>
<dbReference type="PANTHER" id="PTHR13869:SF24">
    <property type="entry name" value="BASEMENT MEMBRANE-SPECIFIC HEPARAN SULFATE PROTEOGLYCAN CORE PROTEIN-LIKE"/>
    <property type="match status" value="1"/>
</dbReference>
<dbReference type="Proteomes" id="UP001469553">
    <property type="component" value="Unassembled WGS sequence"/>
</dbReference>
<dbReference type="InterPro" id="IPR036179">
    <property type="entry name" value="Ig-like_dom_sf"/>
</dbReference>
<keyword evidence="6" id="KW-1015">Disulfide bond</keyword>
<comment type="subcellular location">
    <subcellularLocation>
        <location evidence="1">Membrane</location>
        <topology evidence="1">Single-pass type I membrane protein</topology>
    </subcellularLocation>
</comment>
<dbReference type="Gene3D" id="2.60.40.10">
    <property type="entry name" value="Immunoglobulins"/>
    <property type="match status" value="1"/>
</dbReference>
<keyword evidence="8" id="KW-0393">Immunoglobulin domain</keyword>
<comment type="caution">
    <text evidence="11">The sequence shown here is derived from an EMBL/GenBank/DDBJ whole genome shotgun (WGS) entry which is preliminary data.</text>
</comment>
<protein>
    <recommendedName>
        <fullName evidence="10">Immunoglobulin V-set domain-containing protein</fullName>
    </recommendedName>
</protein>
<evidence type="ECO:0000256" key="7">
    <source>
        <dbReference type="ARBA" id="ARBA00023180"/>
    </source>
</evidence>
<feature type="transmembrane region" description="Helical" evidence="9">
    <location>
        <begin position="100"/>
        <end position="121"/>
    </location>
</feature>
<evidence type="ECO:0000259" key="10">
    <source>
        <dbReference type="Pfam" id="PF07686"/>
    </source>
</evidence>
<keyword evidence="5 9" id="KW-0472">Membrane</keyword>
<evidence type="ECO:0000256" key="3">
    <source>
        <dbReference type="ARBA" id="ARBA00022729"/>
    </source>
</evidence>
<sequence>MQDYVFFYREKRQYEHYQNPLYQARVQLLDPQMRNGNLSVVLSNTSLNDAGTYCCDVGVARRKRAGPTETIQVILLKVTPPAAPTDEPTEVGGHNVGLTVGLPIGDVLLVLVVVAVVIVIIRKTHPSITCQHDSL</sequence>
<evidence type="ECO:0000256" key="5">
    <source>
        <dbReference type="ARBA" id="ARBA00023136"/>
    </source>
</evidence>
<keyword evidence="12" id="KW-1185">Reference proteome</keyword>
<organism evidence="11 12">
    <name type="scientific">Ameca splendens</name>
    <dbReference type="NCBI Taxonomy" id="208324"/>
    <lineage>
        <taxon>Eukaryota</taxon>
        <taxon>Metazoa</taxon>
        <taxon>Chordata</taxon>
        <taxon>Craniata</taxon>
        <taxon>Vertebrata</taxon>
        <taxon>Euteleostomi</taxon>
        <taxon>Actinopterygii</taxon>
        <taxon>Neopterygii</taxon>
        <taxon>Teleostei</taxon>
        <taxon>Neoteleostei</taxon>
        <taxon>Acanthomorphata</taxon>
        <taxon>Ovalentaria</taxon>
        <taxon>Atherinomorphae</taxon>
        <taxon>Cyprinodontiformes</taxon>
        <taxon>Goodeidae</taxon>
        <taxon>Ameca</taxon>
    </lineage>
</organism>
<dbReference type="InterPro" id="IPR000920">
    <property type="entry name" value="Myelin_P0-rel"/>
</dbReference>
<keyword evidence="2 9" id="KW-0812">Transmembrane</keyword>